<dbReference type="PROSITE" id="PS51399">
    <property type="entry name" value="SEP"/>
    <property type="match status" value="1"/>
</dbReference>
<organism evidence="4 5">
    <name type="scientific">Lachancea nothofagi CBS 11611</name>
    <dbReference type="NCBI Taxonomy" id="1266666"/>
    <lineage>
        <taxon>Eukaryota</taxon>
        <taxon>Fungi</taxon>
        <taxon>Dikarya</taxon>
        <taxon>Ascomycota</taxon>
        <taxon>Saccharomycotina</taxon>
        <taxon>Saccharomycetes</taxon>
        <taxon>Saccharomycetales</taxon>
        <taxon>Saccharomycetaceae</taxon>
        <taxon>Lachancea</taxon>
    </lineage>
</organism>
<feature type="region of interest" description="Disordered" evidence="1">
    <location>
        <begin position="272"/>
        <end position="320"/>
    </location>
</feature>
<dbReference type="GO" id="GO:0005829">
    <property type="term" value="C:cytosol"/>
    <property type="evidence" value="ECO:0007669"/>
    <property type="project" value="TreeGrafter"/>
</dbReference>
<evidence type="ECO:0000256" key="1">
    <source>
        <dbReference type="SAM" id="MobiDB-lite"/>
    </source>
</evidence>
<dbReference type="GO" id="GO:0061025">
    <property type="term" value="P:membrane fusion"/>
    <property type="evidence" value="ECO:0007669"/>
    <property type="project" value="TreeGrafter"/>
</dbReference>
<dbReference type="GO" id="GO:0043161">
    <property type="term" value="P:proteasome-mediated ubiquitin-dependent protein catabolic process"/>
    <property type="evidence" value="ECO:0007669"/>
    <property type="project" value="TreeGrafter"/>
</dbReference>
<accession>A0A1G4KAR6</accession>
<dbReference type="GO" id="GO:0043130">
    <property type="term" value="F:ubiquitin binding"/>
    <property type="evidence" value="ECO:0007669"/>
    <property type="project" value="TreeGrafter"/>
</dbReference>
<feature type="compositionally biased region" description="Basic and acidic residues" evidence="1">
    <location>
        <begin position="308"/>
        <end position="317"/>
    </location>
</feature>
<dbReference type="InterPro" id="IPR029071">
    <property type="entry name" value="Ubiquitin-like_domsf"/>
</dbReference>
<dbReference type="GO" id="GO:0000045">
    <property type="term" value="P:autophagosome assembly"/>
    <property type="evidence" value="ECO:0007669"/>
    <property type="project" value="TreeGrafter"/>
</dbReference>
<dbReference type="GO" id="GO:0005634">
    <property type="term" value="C:nucleus"/>
    <property type="evidence" value="ECO:0007669"/>
    <property type="project" value="TreeGrafter"/>
</dbReference>
<feature type="region of interest" description="Disordered" evidence="1">
    <location>
        <begin position="43"/>
        <end position="202"/>
    </location>
</feature>
<keyword evidence="5" id="KW-1185">Reference proteome</keyword>
<dbReference type="OrthoDB" id="25887at2759"/>
<reference evidence="5" key="1">
    <citation type="submission" date="2016-03" db="EMBL/GenBank/DDBJ databases">
        <authorList>
            <person name="Devillers Hugo."/>
        </authorList>
    </citation>
    <scope>NUCLEOTIDE SEQUENCE [LARGE SCALE GENOMIC DNA]</scope>
</reference>
<feature type="compositionally biased region" description="Basic and acidic residues" evidence="1">
    <location>
        <begin position="134"/>
        <end position="144"/>
    </location>
</feature>
<dbReference type="AlphaFoldDB" id="A0A1G4KAR6"/>
<dbReference type="SMART" id="SM00166">
    <property type="entry name" value="UBX"/>
    <property type="match status" value="1"/>
</dbReference>
<dbReference type="PANTHER" id="PTHR23333:SF20">
    <property type="entry name" value="NSFL1 COFACTOR P47"/>
    <property type="match status" value="1"/>
</dbReference>
<feature type="compositionally biased region" description="Basic residues" evidence="1">
    <location>
        <begin position="272"/>
        <end position="281"/>
    </location>
</feature>
<dbReference type="GO" id="GO:0031468">
    <property type="term" value="P:nuclear membrane reassembly"/>
    <property type="evidence" value="ECO:0007669"/>
    <property type="project" value="TreeGrafter"/>
</dbReference>
<dbReference type="EMBL" id="LT598452">
    <property type="protein sequence ID" value="SCV01291.1"/>
    <property type="molecule type" value="Genomic_DNA"/>
</dbReference>
<evidence type="ECO:0000313" key="4">
    <source>
        <dbReference type="EMBL" id="SCV01291.1"/>
    </source>
</evidence>
<dbReference type="Gene3D" id="3.10.20.90">
    <property type="entry name" value="Phosphatidylinositol 3-kinase Catalytic Subunit, Chain A, domain 1"/>
    <property type="match status" value="1"/>
</dbReference>
<protein>
    <submittedName>
        <fullName evidence="4">LANO_0F11056g1_1</fullName>
    </submittedName>
</protein>
<dbReference type="PROSITE" id="PS50033">
    <property type="entry name" value="UBX"/>
    <property type="match status" value="1"/>
</dbReference>
<evidence type="ECO:0000259" key="2">
    <source>
        <dbReference type="PROSITE" id="PS50033"/>
    </source>
</evidence>
<dbReference type="FunFam" id="3.30.420.210:FF:000002">
    <property type="entry name" value="UBX domain-containing protein 1"/>
    <property type="match status" value="1"/>
</dbReference>
<gene>
    <name evidence="4" type="ORF">LANO_0F11056G</name>
</gene>
<feature type="domain" description="SEP" evidence="3">
    <location>
        <begin position="201"/>
        <end position="266"/>
    </location>
</feature>
<dbReference type="Pfam" id="PF00789">
    <property type="entry name" value="UBX"/>
    <property type="match status" value="1"/>
</dbReference>
<evidence type="ECO:0000259" key="3">
    <source>
        <dbReference type="PROSITE" id="PS51399"/>
    </source>
</evidence>
<feature type="compositionally biased region" description="Polar residues" evidence="1">
    <location>
        <begin position="43"/>
        <end position="58"/>
    </location>
</feature>
<evidence type="ECO:0000313" key="5">
    <source>
        <dbReference type="Proteomes" id="UP000189911"/>
    </source>
</evidence>
<dbReference type="InterPro" id="IPR012989">
    <property type="entry name" value="SEP_domain"/>
</dbReference>
<name>A0A1G4KAR6_9SACH</name>
<sequence length="391" mass="43014">MSDENIQQFMALSNAPLEVAQTYLNEFPDLGDALDAFYAAQNGTSVSSEAQEPQSSRALGNVGNDISSSKGSRVPSKSSSPAAVKRTGNSTPKFKSFSDILKENTQDEDDEQRNTFAGGETSGLEVADPGDPDSLIRDLLEKARRGGQKPSSHEDENASGTSQDKEHHFTGKGFRLGSSLDAPAQVTNDTPEEPLPSRPQKVTREITFWKEGFQVNDGDLYRYDDPANSYYLNELNQGRAPLRLLNVEFGQEVDVNVNKKLDESFKLPKRKVQGFHGKGHRLGSPFPGESVSPEAAPEPTAKDSSPPLEDKTEEPKGDTSVQIRYASGKREVLRCNSNDTVKFLYDHVKEGTSTNKVFTLNHAFPVKPIEDFEKCLKDEGLCNAVVVQRWV</sequence>
<dbReference type="SUPFAM" id="SSF54236">
    <property type="entry name" value="Ubiquitin-like"/>
    <property type="match status" value="1"/>
</dbReference>
<feature type="compositionally biased region" description="Low complexity" evidence="1">
    <location>
        <begin position="67"/>
        <end position="86"/>
    </location>
</feature>
<proteinExistence type="predicted"/>
<dbReference type="CDD" id="cd14351">
    <property type="entry name" value="UBA_Ubx1_like"/>
    <property type="match status" value="1"/>
</dbReference>
<feature type="domain" description="UBX" evidence="2">
    <location>
        <begin position="314"/>
        <end position="389"/>
    </location>
</feature>
<dbReference type="Gene3D" id="3.30.420.210">
    <property type="entry name" value="SEP domain"/>
    <property type="match status" value="1"/>
</dbReference>
<dbReference type="Pfam" id="PF08059">
    <property type="entry name" value="SEP"/>
    <property type="match status" value="1"/>
</dbReference>
<dbReference type="InterPro" id="IPR036241">
    <property type="entry name" value="NSFL1C_SEP_dom_sf"/>
</dbReference>
<dbReference type="Proteomes" id="UP000189911">
    <property type="component" value="Chromosome F"/>
</dbReference>
<dbReference type="InterPro" id="IPR001012">
    <property type="entry name" value="UBX_dom"/>
</dbReference>
<dbReference type="GO" id="GO:0007030">
    <property type="term" value="P:Golgi organization"/>
    <property type="evidence" value="ECO:0007669"/>
    <property type="project" value="TreeGrafter"/>
</dbReference>
<dbReference type="SUPFAM" id="SSF102848">
    <property type="entry name" value="NSFL1 (p97 ATPase) cofactor p47, SEP domain"/>
    <property type="match status" value="1"/>
</dbReference>
<dbReference type="PANTHER" id="PTHR23333">
    <property type="entry name" value="UBX DOMAIN CONTAINING PROTEIN"/>
    <property type="match status" value="1"/>
</dbReference>
<dbReference type="SMART" id="SM00553">
    <property type="entry name" value="SEP"/>
    <property type="match status" value="1"/>
</dbReference>